<reference evidence="1 2" key="1">
    <citation type="submission" date="2019-02" db="EMBL/GenBank/DDBJ databases">
        <authorList>
            <person name="Frampton R.A."/>
            <person name="Wojtus J.K."/>
            <person name="Fineran P.C."/>
            <person name="Hendrickson H.L."/>
        </authorList>
    </citation>
    <scope>NUCLEOTIDE SEQUENCE [LARGE SCALE GENOMIC DNA]</scope>
</reference>
<evidence type="ECO:0000313" key="2">
    <source>
        <dbReference type="Proteomes" id="UP000294134"/>
    </source>
</evidence>
<sequence length="56" mass="6541">MVRQAVVMFEATKDLMNVDCPYISPEYEVAMSLWYRVRKSTTLVAIRVSKKENKDV</sequence>
<organism evidence="1 2">
    <name type="scientific">Pseudomonas phage Psa21</name>
    <dbReference type="NCBI Taxonomy" id="2530023"/>
    <lineage>
        <taxon>Viruses</taxon>
        <taxon>Duplodnaviria</taxon>
        <taxon>Heunggongvirae</taxon>
        <taxon>Uroviricota</taxon>
        <taxon>Caudoviricetes</taxon>
        <taxon>Chimalliviridae</taxon>
        <taxon>Tepukevirus</taxon>
        <taxon>Tepukevirus Psa21</taxon>
    </lineage>
</organism>
<keyword evidence="2" id="KW-1185">Reference proteome</keyword>
<dbReference type="Proteomes" id="UP000294134">
    <property type="component" value="Segment"/>
</dbReference>
<dbReference type="EMBL" id="MK552327">
    <property type="protein sequence ID" value="QBJ02779.1"/>
    <property type="molecule type" value="Genomic_DNA"/>
</dbReference>
<protein>
    <submittedName>
        <fullName evidence="1">Uncharacterized protein</fullName>
    </submittedName>
</protein>
<name>A0A481W4K9_9CAUD</name>
<proteinExistence type="predicted"/>
<evidence type="ECO:0000313" key="1">
    <source>
        <dbReference type="EMBL" id="QBJ02779.1"/>
    </source>
</evidence>
<gene>
    <name evidence="1" type="ORF">PSA21_253</name>
</gene>
<accession>A0A481W4K9</accession>